<dbReference type="EMBL" id="JANBPK010001652">
    <property type="protein sequence ID" value="KAJ2921199.1"/>
    <property type="molecule type" value="Genomic_DNA"/>
</dbReference>
<dbReference type="AlphaFoldDB" id="A0A9W8ISW3"/>
<feature type="domain" description="BTB" evidence="1">
    <location>
        <begin position="17"/>
        <end position="81"/>
    </location>
</feature>
<dbReference type="InterPro" id="IPR011333">
    <property type="entry name" value="SKP1/BTB/POZ_sf"/>
</dbReference>
<feature type="non-terminal residue" evidence="2">
    <location>
        <position position="338"/>
    </location>
</feature>
<evidence type="ECO:0000313" key="2">
    <source>
        <dbReference type="EMBL" id="KAJ2921199.1"/>
    </source>
</evidence>
<dbReference type="Proteomes" id="UP001140091">
    <property type="component" value="Unassembled WGS sequence"/>
</dbReference>
<name>A0A9W8ISW3_9AGAR</name>
<dbReference type="SMART" id="SM00225">
    <property type="entry name" value="BTB"/>
    <property type="match status" value="1"/>
</dbReference>
<evidence type="ECO:0000313" key="3">
    <source>
        <dbReference type="Proteomes" id="UP001140091"/>
    </source>
</evidence>
<dbReference type="OrthoDB" id="3218112at2759"/>
<protein>
    <recommendedName>
        <fullName evidence="1">BTB domain-containing protein</fullName>
    </recommendedName>
</protein>
<sequence>MPEDQANKHSAFYFNDGSIVLRVENVLFKVHSSILGRHSEVFRDLVEVPQPNDCEEVDGCPVVDLQDDVEEFTDTLGAIYDPFHFDAIDSQSSLNTLLNALSGILRISTKYNMDQLRKKSIRLLEAKFPSTLDGCISLLKSQFRYDSKDIVRIITLAGRTNVPSVLPWAYYLCTHMGVDDILKNNVLTWEDKALCLAGKEKLWQALMKHSHSFLFRFTPSPQCNGNCATKMSMMLSSGQSSSINPYTLQPNPSSANTSSSASTMGGKFCLTWRDAEELRTSPHPLEEYADWASWRHVCSKCSSHLTTMHKEGRERVWKELPTYFNLGSWDEIQRDQTS</sequence>
<comment type="caution">
    <text evidence="2">The sequence shown here is derived from an EMBL/GenBank/DDBJ whole genome shotgun (WGS) entry which is preliminary data.</text>
</comment>
<organism evidence="2 3">
    <name type="scientific">Candolleomyces eurysporus</name>
    <dbReference type="NCBI Taxonomy" id="2828524"/>
    <lineage>
        <taxon>Eukaryota</taxon>
        <taxon>Fungi</taxon>
        <taxon>Dikarya</taxon>
        <taxon>Basidiomycota</taxon>
        <taxon>Agaricomycotina</taxon>
        <taxon>Agaricomycetes</taxon>
        <taxon>Agaricomycetidae</taxon>
        <taxon>Agaricales</taxon>
        <taxon>Agaricineae</taxon>
        <taxon>Psathyrellaceae</taxon>
        <taxon>Candolleomyces</taxon>
    </lineage>
</organism>
<reference evidence="2" key="1">
    <citation type="submission" date="2022-06" db="EMBL/GenBank/DDBJ databases">
        <title>Genome Sequence of Candolleomyces eurysporus.</title>
        <authorList>
            <person name="Buettner E."/>
        </authorList>
    </citation>
    <scope>NUCLEOTIDE SEQUENCE</scope>
    <source>
        <strain evidence="2">VTCC 930004</strain>
    </source>
</reference>
<keyword evidence="3" id="KW-1185">Reference proteome</keyword>
<dbReference type="PROSITE" id="PS50097">
    <property type="entry name" value="BTB"/>
    <property type="match status" value="1"/>
</dbReference>
<gene>
    <name evidence="2" type="ORF">H1R20_g15894</name>
</gene>
<evidence type="ECO:0000259" key="1">
    <source>
        <dbReference type="PROSITE" id="PS50097"/>
    </source>
</evidence>
<accession>A0A9W8ISW3</accession>
<proteinExistence type="predicted"/>
<dbReference type="Gene3D" id="3.30.710.10">
    <property type="entry name" value="Potassium Channel Kv1.1, Chain A"/>
    <property type="match status" value="1"/>
</dbReference>
<dbReference type="InterPro" id="IPR000210">
    <property type="entry name" value="BTB/POZ_dom"/>
</dbReference>